<dbReference type="AlphaFoldDB" id="A0A3D8JWA6"/>
<dbReference type="EMBL" id="QRGA01000010">
    <property type="protein sequence ID" value="RDU97359.1"/>
    <property type="molecule type" value="Genomic_DNA"/>
</dbReference>
<name>A0A3D8JWA6_9BURK</name>
<gene>
    <name evidence="1" type="ORF">DWV00_19210</name>
</gene>
<dbReference type="Proteomes" id="UP000256838">
    <property type="component" value="Unassembled WGS sequence"/>
</dbReference>
<comment type="caution">
    <text evidence="1">The sequence shown here is derived from an EMBL/GenBank/DDBJ whole genome shotgun (WGS) entry which is preliminary data.</text>
</comment>
<protein>
    <submittedName>
        <fullName evidence="1">Uncharacterized protein</fullName>
    </submittedName>
</protein>
<accession>A0A3D8JWA6</accession>
<reference evidence="1 2" key="1">
    <citation type="submission" date="2018-08" db="EMBL/GenBank/DDBJ databases">
        <title>Paraburkholderia sp. DHOM06 isolated from forest soil.</title>
        <authorList>
            <person name="Gao Z.-H."/>
            <person name="Qiu L.-H."/>
        </authorList>
    </citation>
    <scope>NUCLEOTIDE SEQUENCE [LARGE SCALE GENOMIC DNA]</scope>
    <source>
        <strain evidence="1 2">DHOM06</strain>
    </source>
</reference>
<organism evidence="1 2">
    <name type="scientific">Trinickia dinghuensis</name>
    <dbReference type="NCBI Taxonomy" id="2291023"/>
    <lineage>
        <taxon>Bacteria</taxon>
        <taxon>Pseudomonadati</taxon>
        <taxon>Pseudomonadota</taxon>
        <taxon>Betaproteobacteria</taxon>
        <taxon>Burkholderiales</taxon>
        <taxon>Burkholderiaceae</taxon>
        <taxon>Trinickia</taxon>
    </lineage>
</organism>
<evidence type="ECO:0000313" key="2">
    <source>
        <dbReference type="Proteomes" id="UP000256838"/>
    </source>
</evidence>
<sequence>MEAGADIGTLWHARLREWAGTIGGVLRPSDCFVLRNLSIAERRAFHSATVGPGTVAFEIGVALAVS</sequence>
<proteinExistence type="predicted"/>
<keyword evidence="2" id="KW-1185">Reference proteome</keyword>
<evidence type="ECO:0000313" key="1">
    <source>
        <dbReference type="EMBL" id="RDU97359.1"/>
    </source>
</evidence>